<feature type="region of interest" description="Disordered" evidence="7">
    <location>
        <begin position="529"/>
        <end position="598"/>
    </location>
</feature>
<comment type="subcellular location">
    <subcellularLocation>
        <location evidence="1">Membrane</location>
    </subcellularLocation>
</comment>
<dbReference type="PANTHER" id="PTHR48003">
    <property type="entry name" value="OS07G0626500 PROTEIN"/>
    <property type="match status" value="1"/>
</dbReference>
<evidence type="ECO:0000256" key="2">
    <source>
        <dbReference type="ARBA" id="ARBA00022614"/>
    </source>
</evidence>
<feature type="chain" id="PRO_5045081029" description="Protein kinase domain-containing protein" evidence="9">
    <location>
        <begin position="20"/>
        <end position="904"/>
    </location>
</feature>
<keyword evidence="5 8" id="KW-1133">Transmembrane helix</keyword>
<evidence type="ECO:0000256" key="3">
    <source>
        <dbReference type="ARBA" id="ARBA00022692"/>
    </source>
</evidence>
<feature type="signal peptide" evidence="9">
    <location>
        <begin position="1"/>
        <end position="19"/>
    </location>
</feature>
<feature type="compositionally biased region" description="Low complexity" evidence="7">
    <location>
        <begin position="551"/>
        <end position="562"/>
    </location>
</feature>
<dbReference type="Gene3D" id="1.10.510.10">
    <property type="entry name" value="Transferase(Phosphotransferase) domain 1"/>
    <property type="match status" value="1"/>
</dbReference>
<evidence type="ECO:0000313" key="11">
    <source>
        <dbReference type="EMBL" id="KAH0918446.1"/>
    </source>
</evidence>
<dbReference type="PROSITE" id="PS50011">
    <property type="entry name" value="PROTEIN_KINASE_DOM"/>
    <property type="match status" value="1"/>
</dbReference>
<feature type="domain" description="Protein kinase" evidence="10">
    <location>
        <begin position="623"/>
        <end position="897"/>
    </location>
</feature>
<evidence type="ECO:0000256" key="7">
    <source>
        <dbReference type="SAM" id="MobiDB-lite"/>
    </source>
</evidence>
<evidence type="ECO:0000256" key="9">
    <source>
        <dbReference type="SAM" id="SignalP"/>
    </source>
</evidence>
<keyword evidence="9" id="KW-0732">Signal</keyword>
<dbReference type="Gene3D" id="3.30.200.20">
    <property type="entry name" value="Phosphorylase Kinase, domain 1"/>
    <property type="match status" value="1"/>
</dbReference>
<dbReference type="Pfam" id="PF00560">
    <property type="entry name" value="LRR_1"/>
    <property type="match status" value="3"/>
</dbReference>
<feature type="transmembrane region" description="Helical" evidence="8">
    <location>
        <begin position="496"/>
        <end position="520"/>
    </location>
</feature>
<dbReference type="Gene3D" id="3.80.10.10">
    <property type="entry name" value="Ribonuclease Inhibitor"/>
    <property type="match status" value="4"/>
</dbReference>
<comment type="caution">
    <text evidence="11">The sequence shown here is derived from an EMBL/GenBank/DDBJ whole genome shotgun (WGS) entry which is preliminary data.</text>
</comment>
<dbReference type="Proteomes" id="UP000824890">
    <property type="component" value="Unassembled WGS sequence"/>
</dbReference>
<dbReference type="InterPro" id="IPR032675">
    <property type="entry name" value="LRR_dom_sf"/>
</dbReference>
<feature type="compositionally biased region" description="Low complexity" evidence="7">
    <location>
        <begin position="575"/>
        <end position="585"/>
    </location>
</feature>
<evidence type="ECO:0000256" key="1">
    <source>
        <dbReference type="ARBA" id="ARBA00004370"/>
    </source>
</evidence>
<evidence type="ECO:0000313" key="12">
    <source>
        <dbReference type="Proteomes" id="UP000824890"/>
    </source>
</evidence>
<organism evidence="11 12">
    <name type="scientific">Brassica napus</name>
    <name type="common">Rape</name>
    <dbReference type="NCBI Taxonomy" id="3708"/>
    <lineage>
        <taxon>Eukaryota</taxon>
        <taxon>Viridiplantae</taxon>
        <taxon>Streptophyta</taxon>
        <taxon>Embryophyta</taxon>
        <taxon>Tracheophyta</taxon>
        <taxon>Spermatophyta</taxon>
        <taxon>Magnoliopsida</taxon>
        <taxon>eudicotyledons</taxon>
        <taxon>Gunneridae</taxon>
        <taxon>Pentapetalae</taxon>
        <taxon>rosids</taxon>
        <taxon>malvids</taxon>
        <taxon>Brassicales</taxon>
        <taxon>Brassicaceae</taxon>
        <taxon>Brassiceae</taxon>
        <taxon>Brassica</taxon>
    </lineage>
</organism>
<dbReference type="InterPro" id="IPR001245">
    <property type="entry name" value="Ser-Thr/Tyr_kinase_cat_dom"/>
</dbReference>
<dbReference type="EMBL" id="JAGKQM010000007">
    <property type="protein sequence ID" value="KAH0918446.1"/>
    <property type="molecule type" value="Genomic_DNA"/>
</dbReference>
<evidence type="ECO:0000259" key="10">
    <source>
        <dbReference type="PROSITE" id="PS50011"/>
    </source>
</evidence>
<keyword evidence="6 8" id="KW-0472">Membrane</keyword>
<name>A0ABQ8CN06_BRANA</name>
<evidence type="ECO:0000256" key="8">
    <source>
        <dbReference type="SAM" id="Phobius"/>
    </source>
</evidence>
<dbReference type="SMART" id="SM00220">
    <property type="entry name" value="S_TKc"/>
    <property type="match status" value="1"/>
</dbReference>
<evidence type="ECO:0000256" key="4">
    <source>
        <dbReference type="ARBA" id="ARBA00022737"/>
    </source>
</evidence>
<evidence type="ECO:0000256" key="5">
    <source>
        <dbReference type="ARBA" id="ARBA00022989"/>
    </source>
</evidence>
<dbReference type="SUPFAM" id="SSF52047">
    <property type="entry name" value="RNI-like"/>
    <property type="match status" value="1"/>
</dbReference>
<keyword evidence="3 8" id="KW-0812">Transmembrane</keyword>
<accession>A0ABQ8CN06</accession>
<reference evidence="11 12" key="1">
    <citation type="submission" date="2021-05" db="EMBL/GenBank/DDBJ databases">
        <title>Genome Assembly of Synthetic Allotetraploid Brassica napus Reveals Homoeologous Exchanges between Subgenomes.</title>
        <authorList>
            <person name="Davis J.T."/>
        </authorList>
    </citation>
    <scope>NUCLEOTIDE SEQUENCE [LARGE SCALE GENOMIC DNA]</scope>
    <source>
        <strain evidence="12">cv. Da-Ae</strain>
        <tissue evidence="11">Seedling</tissue>
    </source>
</reference>
<gene>
    <name evidence="11" type="ORF">HID58_026106</name>
</gene>
<protein>
    <recommendedName>
        <fullName evidence="10">Protein kinase domain-containing protein</fullName>
    </recommendedName>
</protein>
<dbReference type="SUPFAM" id="SSF56112">
    <property type="entry name" value="Protein kinase-like (PK-like)"/>
    <property type="match status" value="1"/>
</dbReference>
<keyword evidence="4" id="KW-0677">Repeat</keyword>
<keyword evidence="2" id="KW-0433">Leucine-rich repeat</keyword>
<dbReference type="Pfam" id="PF08263">
    <property type="entry name" value="LRRNT_2"/>
    <property type="match status" value="1"/>
</dbReference>
<dbReference type="Pfam" id="PF07714">
    <property type="entry name" value="PK_Tyr_Ser-Thr"/>
    <property type="match status" value="1"/>
</dbReference>
<dbReference type="Pfam" id="PF13855">
    <property type="entry name" value="LRR_8"/>
    <property type="match status" value="1"/>
</dbReference>
<sequence>MRIIHWMMMILVLVTSVSASSSDFEALLELKKGIHTDPSGKVLTSWDANALSSDKCPQRWYGVSCTSSGDVTSIDLNGLGLLGDFSFPAIIGLRKLQNLSISDNHFSGTLSKIASLKSLKHLDVSNNLFRGSLPSGIDDLDKLKHLDLRGNSFSGEAMSLFSQLHSVEYVDVSRNSLSGSLDLGLAKSSFVSSVRYLNVSGNSLVGELFAGGGGGDGVIPFFDSLEVFDASSNRFSGSLPFFSFVVSLKILRLQDNQLSGALPLKVGHCAIIDLSHNNISGDLSRIQSWGDYVETIRLSSNSLTGTLLPSQTSQFLRLTSLEAADNSLQGVLPFILGTYPELKEIDLSHNLLSGSIPGNLLVSEKLTDLKLSNNNLSGSLPLQDASSAGNLSLTNVDLSHNSLSGVLPEELTSFRNLVSLDLSYNNFEGNIPDGLPESLKVFIVSANNLSGNLPESLLRRFPDSAFRPGNELLIGTPKDITLGSKHKYHMKSSVKAALIIGLVVGAALLVLVCVWFRFVLKRQQDEEKMDLTEEKSSLQKNEPSPSPEKISVPSSSVTSTSTANAKLLVSSPRVSENPSSQVSSSIHNSPDTHPRSRQTCAKLDGNLYIFDASLTLTAEELSRAPAEAMGRSCHGTLYRAVLDSDTVLAVKWLREGTAKGKTEFAREIKKLGNIKHPNLVSLQAYYWGPKEHEKLIISRYIDAPCLAFYLQEAGLLNLPPLLLENRLKITLDIATCLSYLHNEEAIPHGNLKSTNVLLKPPELTALLTDYSLHRLITPEATSEQVLDAATLGYCPPEFASSSKPYPSLKSDVYAFGVILLELLTGKVSGDSDDPGVVEWVVMLAGQNRAAECFDPSIVKTHASGSGVLIDVLQIALSCISQAPERPDMKSVCQELFRIVLKGTN</sequence>
<dbReference type="InterPro" id="IPR011009">
    <property type="entry name" value="Kinase-like_dom_sf"/>
</dbReference>
<dbReference type="InterPro" id="IPR001611">
    <property type="entry name" value="Leu-rich_rpt"/>
</dbReference>
<evidence type="ECO:0000256" key="6">
    <source>
        <dbReference type="ARBA" id="ARBA00023136"/>
    </source>
</evidence>
<dbReference type="InterPro" id="IPR013210">
    <property type="entry name" value="LRR_N_plant-typ"/>
</dbReference>
<dbReference type="InterPro" id="IPR053059">
    <property type="entry name" value="Inactive_SerThr-Kinase_ABA"/>
</dbReference>
<proteinExistence type="predicted"/>
<dbReference type="InterPro" id="IPR000719">
    <property type="entry name" value="Prot_kinase_dom"/>
</dbReference>
<keyword evidence="12" id="KW-1185">Reference proteome</keyword>
<dbReference type="PANTHER" id="PTHR48003:SF3">
    <property type="entry name" value="LEUCINE-RICH REPEAT PROTEIN KINASE FAMILY PROTEIN"/>
    <property type="match status" value="1"/>
</dbReference>